<dbReference type="PANTHER" id="PTHR30537:SF26">
    <property type="entry name" value="GLYCINE CLEAVAGE SYSTEM TRANSCRIPTIONAL ACTIVATOR"/>
    <property type="match status" value="1"/>
</dbReference>
<sequence>MRRFCPSLTDLQAFEVAARHSSFTRAAQELCVTQGAVSKQVKHLEDFVGVQLFLRIRQGLVLTEAGQAYLKKIQAGLGQIEAATVELMAHQGRGGTLHLTCMPTFGARWLIPRLAAFMRLRPDIHVEFLPHRQGYDFSTPELDAAVRFGEGIWPGSGADYIVGRDVVPVCSPRLIPHEGAQAAELLDYPLLHHTSALEGWLDWLEQAGCDTRRAREGARFDQYALLSQAAAAGFGIALVPRCLIGDELVDGTLVVPVQLPIRARQGYYLCYPEQKAGLPMLQAFRAWLMEVSLAAEPRLDAESHAEPATPAPAGALVLRPGAAT</sequence>
<dbReference type="SUPFAM" id="SSF53850">
    <property type="entry name" value="Periplasmic binding protein-like II"/>
    <property type="match status" value="1"/>
</dbReference>
<dbReference type="PROSITE" id="PS50931">
    <property type="entry name" value="HTH_LYSR"/>
    <property type="match status" value="1"/>
</dbReference>
<dbReference type="Pfam" id="PF03466">
    <property type="entry name" value="LysR_substrate"/>
    <property type="match status" value="1"/>
</dbReference>
<evidence type="ECO:0000256" key="3">
    <source>
        <dbReference type="ARBA" id="ARBA00023125"/>
    </source>
</evidence>
<dbReference type="Gene3D" id="1.10.10.10">
    <property type="entry name" value="Winged helix-like DNA-binding domain superfamily/Winged helix DNA-binding domain"/>
    <property type="match status" value="1"/>
</dbReference>
<name>A0A157SV10_9BORD</name>
<keyword evidence="4" id="KW-0804">Transcription</keyword>
<dbReference type="PANTHER" id="PTHR30537">
    <property type="entry name" value="HTH-TYPE TRANSCRIPTIONAL REGULATOR"/>
    <property type="match status" value="1"/>
</dbReference>
<protein>
    <submittedName>
        <fullName evidence="6">LysR family transcriptional regulator</fullName>
    </submittedName>
</protein>
<dbReference type="InterPro" id="IPR036388">
    <property type="entry name" value="WH-like_DNA-bd_sf"/>
</dbReference>
<evidence type="ECO:0000256" key="1">
    <source>
        <dbReference type="ARBA" id="ARBA00009437"/>
    </source>
</evidence>
<comment type="similarity">
    <text evidence="1">Belongs to the LysR transcriptional regulatory family.</text>
</comment>
<dbReference type="InterPro" id="IPR058163">
    <property type="entry name" value="LysR-type_TF_proteobact-type"/>
</dbReference>
<dbReference type="Proteomes" id="UP000076848">
    <property type="component" value="Unassembled WGS sequence"/>
</dbReference>
<dbReference type="PRINTS" id="PR00039">
    <property type="entry name" value="HTHLYSR"/>
</dbReference>
<dbReference type="FunFam" id="1.10.10.10:FF:000038">
    <property type="entry name" value="Glycine cleavage system transcriptional activator"/>
    <property type="match status" value="1"/>
</dbReference>
<gene>
    <name evidence="6" type="primary">gcvA_15</name>
    <name evidence="6" type="ORF">SAMEA3906486_05078</name>
</gene>
<organism evidence="6 7">
    <name type="scientific">Bordetella ansorpii</name>
    <dbReference type="NCBI Taxonomy" id="288768"/>
    <lineage>
        <taxon>Bacteria</taxon>
        <taxon>Pseudomonadati</taxon>
        <taxon>Pseudomonadota</taxon>
        <taxon>Betaproteobacteria</taxon>
        <taxon>Burkholderiales</taxon>
        <taxon>Alcaligenaceae</taxon>
        <taxon>Bordetella</taxon>
    </lineage>
</organism>
<dbReference type="SUPFAM" id="SSF46785">
    <property type="entry name" value="Winged helix' DNA-binding domain"/>
    <property type="match status" value="1"/>
</dbReference>
<keyword evidence="7" id="KW-1185">Reference proteome</keyword>
<dbReference type="GO" id="GO:0043565">
    <property type="term" value="F:sequence-specific DNA binding"/>
    <property type="evidence" value="ECO:0007669"/>
    <property type="project" value="TreeGrafter"/>
</dbReference>
<accession>A0A157SV10</accession>
<evidence type="ECO:0000313" key="6">
    <source>
        <dbReference type="EMBL" id="SAI74302.1"/>
    </source>
</evidence>
<dbReference type="Pfam" id="PF00126">
    <property type="entry name" value="HTH_1"/>
    <property type="match status" value="1"/>
</dbReference>
<keyword evidence="3" id="KW-0238">DNA-binding</keyword>
<dbReference type="STRING" id="288768.SAMEA3906486_05078"/>
<dbReference type="GO" id="GO:0003700">
    <property type="term" value="F:DNA-binding transcription factor activity"/>
    <property type="evidence" value="ECO:0007669"/>
    <property type="project" value="InterPro"/>
</dbReference>
<keyword evidence="2" id="KW-0805">Transcription regulation</keyword>
<evidence type="ECO:0000256" key="4">
    <source>
        <dbReference type="ARBA" id="ARBA00023163"/>
    </source>
</evidence>
<dbReference type="Gene3D" id="3.40.190.10">
    <property type="entry name" value="Periplasmic binding protein-like II"/>
    <property type="match status" value="2"/>
</dbReference>
<dbReference type="InterPro" id="IPR000847">
    <property type="entry name" value="LysR_HTH_N"/>
</dbReference>
<dbReference type="GO" id="GO:0006351">
    <property type="term" value="P:DNA-templated transcription"/>
    <property type="evidence" value="ECO:0007669"/>
    <property type="project" value="TreeGrafter"/>
</dbReference>
<reference evidence="6 7" key="1">
    <citation type="submission" date="2016-04" db="EMBL/GenBank/DDBJ databases">
        <authorList>
            <consortium name="Pathogen Informatics"/>
        </authorList>
    </citation>
    <scope>NUCLEOTIDE SEQUENCE [LARGE SCALE GENOMIC DNA]</scope>
    <source>
        <strain evidence="6 7">H050680373</strain>
    </source>
</reference>
<dbReference type="InterPro" id="IPR036390">
    <property type="entry name" value="WH_DNA-bd_sf"/>
</dbReference>
<dbReference type="InterPro" id="IPR005119">
    <property type="entry name" value="LysR_subst-bd"/>
</dbReference>
<evidence type="ECO:0000259" key="5">
    <source>
        <dbReference type="PROSITE" id="PS50931"/>
    </source>
</evidence>
<dbReference type="EMBL" id="FKIF01000010">
    <property type="protein sequence ID" value="SAI74302.1"/>
    <property type="molecule type" value="Genomic_DNA"/>
</dbReference>
<evidence type="ECO:0000313" key="7">
    <source>
        <dbReference type="Proteomes" id="UP000076848"/>
    </source>
</evidence>
<dbReference type="RefSeq" id="WP_066133505.1">
    <property type="nucleotide sequence ID" value="NZ_FKIF01000010.1"/>
</dbReference>
<feature type="domain" description="HTH lysR-type" evidence="5">
    <location>
        <begin position="6"/>
        <end position="63"/>
    </location>
</feature>
<dbReference type="AlphaFoldDB" id="A0A157SV10"/>
<dbReference type="OrthoDB" id="9178397at2"/>
<evidence type="ECO:0000256" key="2">
    <source>
        <dbReference type="ARBA" id="ARBA00023015"/>
    </source>
</evidence>
<proteinExistence type="inferred from homology"/>